<feature type="compositionally biased region" description="Basic and acidic residues" evidence="1">
    <location>
        <begin position="121"/>
        <end position="134"/>
    </location>
</feature>
<protein>
    <submittedName>
        <fullName evidence="2">Uncharacterized protein</fullName>
    </submittedName>
</protein>
<name>A0A3B4YYZ4_9TELE</name>
<proteinExistence type="predicted"/>
<sequence>MEAIISAAETGFTGSLVGSSPEVSVCCSVLCVCVQGLTMLRVSMPRQQSRALLQWEPPHWYRRPRASWMSCSCSQTLPLSELVVLFVGAVLHRRRRGREHADHIRLHGSVAGSESSRLHLRQRDKTRSETHQNH</sequence>
<feature type="region of interest" description="Disordered" evidence="1">
    <location>
        <begin position="102"/>
        <end position="134"/>
    </location>
</feature>
<organism evidence="2">
    <name type="scientific">Stegastes partitus</name>
    <name type="common">bicolor damselfish</name>
    <dbReference type="NCBI Taxonomy" id="144197"/>
    <lineage>
        <taxon>Eukaryota</taxon>
        <taxon>Metazoa</taxon>
        <taxon>Chordata</taxon>
        <taxon>Craniata</taxon>
        <taxon>Vertebrata</taxon>
        <taxon>Euteleostomi</taxon>
        <taxon>Actinopterygii</taxon>
        <taxon>Neopterygii</taxon>
        <taxon>Teleostei</taxon>
        <taxon>Neoteleostei</taxon>
        <taxon>Acanthomorphata</taxon>
        <taxon>Ovalentaria</taxon>
        <taxon>Pomacentridae</taxon>
        <taxon>Stegastes</taxon>
    </lineage>
</organism>
<evidence type="ECO:0000256" key="1">
    <source>
        <dbReference type="SAM" id="MobiDB-lite"/>
    </source>
</evidence>
<reference evidence="2" key="1">
    <citation type="submission" date="2023-09" db="UniProtKB">
        <authorList>
            <consortium name="Ensembl"/>
        </authorList>
    </citation>
    <scope>IDENTIFICATION</scope>
</reference>
<accession>A0A3B4YYZ4</accession>
<dbReference type="GeneTree" id="ENSGT00940000177082"/>
<dbReference type="Ensembl" id="ENSSPAT00000001890.1">
    <property type="protein sequence ID" value="ENSSPAP00000001858.1"/>
    <property type="gene ID" value="ENSSPAG00000001422.1"/>
</dbReference>
<dbReference type="AlphaFoldDB" id="A0A3B4YYZ4"/>
<evidence type="ECO:0000313" key="2">
    <source>
        <dbReference type="Ensembl" id="ENSSPAP00000001858.1"/>
    </source>
</evidence>